<dbReference type="Proteomes" id="UP001055093">
    <property type="component" value="Unassembled WGS sequence"/>
</dbReference>
<proteinExistence type="predicted"/>
<sequence length="152" mass="15948">MIVGQVIVGHAIARTMALAMLGTVLPLLPAAHAAGEAEAGMRAAFAKCRGTGDGAERLACYDRLAALLAPPRFQGRLTAQTEPFAIEAPTVLRYESDGPIFVLYLKDAAGGIVQNLHIGGGGTATHRIDAPGTYSLQISGSETWRIWLDPVP</sequence>
<evidence type="ECO:0000313" key="2">
    <source>
        <dbReference type="EMBL" id="GJE73574.1"/>
    </source>
</evidence>
<name>A0ABQ4UP52_9HYPH</name>
<reference evidence="2" key="1">
    <citation type="journal article" date="2021" name="Front. Microbiol.">
        <title>Comprehensive Comparative Genomics and Phenotyping of Methylobacterium Species.</title>
        <authorList>
            <person name="Alessa O."/>
            <person name="Ogura Y."/>
            <person name="Fujitani Y."/>
            <person name="Takami H."/>
            <person name="Hayashi T."/>
            <person name="Sahin N."/>
            <person name="Tani A."/>
        </authorList>
    </citation>
    <scope>NUCLEOTIDE SEQUENCE</scope>
    <source>
        <strain evidence="2">DSM 14458</strain>
    </source>
</reference>
<gene>
    <name evidence="2" type="ORF">BGCPKDLD_0139</name>
</gene>
<accession>A0ABQ4UP52</accession>
<comment type="caution">
    <text evidence="2">The sequence shown here is derived from an EMBL/GenBank/DDBJ whole genome shotgun (WGS) entry which is preliminary data.</text>
</comment>
<evidence type="ECO:0000313" key="3">
    <source>
        <dbReference type="Proteomes" id="UP001055093"/>
    </source>
</evidence>
<feature type="chain" id="PRO_5045835466" evidence="1">
    <location>
        <begin position="34"/>
        <end position="152"/>
    </location>
</feature>
<dbReference type="EMBL" id="BPRE01000001">
    <property type="protein sequence ID" value="GJE73574.1"/>
    <property type="molecule type" value="Genomic_DNA"/>
</dbReference>
<keyword evidence="3" id="KW-1185">Reference proteome</keyword>
<evidence type="ECO:0000256" key="1">
    <source>
        <dbReference type="SAM" id="SignalP"/>
    </source>
</evidence>
<feature type="signal peptide" evidence="1">
    <location>
        <begin position="1"/>
        <end position="33"/>
    </location>
</feature>
<reference evidence="2" key="2">
    <citation type="submission" date="2021-08" db="EMBL/GenBank/DDBJ databases">
        <authorList>
            <person name="Tani A."/>
            <person name="Ola A."/>
            <person name="Ogura Y."/>
            <person name="Katsura K."/>
            <person name="Hayashi T."/>
        </authorList>
    </citation>
    <scope>NUCLEOTIDE SEQUENCE</scope>
    <source>
        <strain evidence="2">DSM 14458</strain>
    </source>
</reference>
<keyword evidence="1" id="KW-0732">Signal</keyword>
<protein>
    <submittedName>
        <fullName evidence="2">Uncharacterized protein</fullName>
    </submittedName>
</protein>
<organism evidence="2 3">
    <name type="scientific">Methylorubrum suomiense</name>
    <dbReference type="NCBI Taxonomy" id="144191"/>
    <lineage>
        <taxon>Bacteria</taxon>
        <taxon>Pseudomonadati</taxon>
        <taxon>Pseudomonadota</taxon>
        <taxon>Alphaproteobacteria</taxon>
        <taxon>Hyphomicrobiales</taxon>
        <taxon>Methylobacteriaceae</taxon>
        <taxon>Methylorubrum</taxon>
    </lineage>
</organism>